<dbReference type="EMBL" id="UFRQ01000003">
    <property type="protein sequence ID" value="SUT89827.1"/>
    <property type="molecule type" value="Genomic_DNA"/>
</dbReference>
<proteinExistence type="predicted"/>
<organism evidence="1 2">
    <name type="scientific">[Actinobacillus] rossii</name>
    <dbReference type="NCBI Taxonomy" id="123820"/>
    <lineage>
        <taxon>Bacteria</taxon>
        <taxon>Pseudomonadati</taxon>
        <taxon>Pseudomonadota</taxon>
        <taxon>Gammaproteobacteria</taxon>
        <taxon>Pasteurellales</taxon>
        <taxon>Pasteurellaceae</taxon>
    </lineage>
</organism>
<keyword evidence="2" id="KW-1185">Reference proteome</keyword>
<dbReference type="Proteomes" id="UP000254649">
    <property type="component" value="Unassembled WGS sequence"/>
</dbReference>
<reference evidence="1 2" key="1">
    <citation type="submission" date="2018-06" db="EMBL/GenBank/DDBJ databases">
        <authorList>
            <consortium name="Pathogen Informatics"/>
            <person name="Doyle S."/>
        </authorList>
    </citation>
    <scope>NUCLEOTIDE SEQUENCE [LARGE SCALE GENOMIC DNA]</scope>
    <source>
        <strain evidence="1 2">NCTC10801</strain>
    </source>
</reference>
<evidence type="ECO:0000313" key="1">
    <source>
        <dbReference type="EMBL" id="SUT89827.1"/>
    </source>
</evidence>
<evidence type="ECO:0000313" key="2">
    <source>
        <dbReference type="Proteomes" id="UP000254649"/>
    </source>
</evidence>
<protein>
    <submittedName>
        <fullName evidence="1">Uncharacterized protein</fullName>
    </submittedName>
</protein>
<accession>A0A380TPH1</accession>
<gene>
    <name evidence="1" type="ORF">NCTC10801_01068</name>
</gene>
<dbReference type="OrthoDB" id="5690686at2"/>
<sequence>MQNAVLLYEAVTKLQEREKQAPSSTAKAIFERTQVAVQSELDDTDYFYLAAFAEALILAKKFNTATELPFEHLGLFAHALSEFSSKVS</sequence>
<name>A0A380TPH1_9PAST</name>
<dbReference type="AlphaFoldDB" id="A0A380TPH1"/>